<sequence length="413" mass="47354">MKINKKTYVVQGVFLLLSLFTFHSASAQDLQSYIQEAQENNPEIQSFELRHKIAEEKVKEAKWLPNTEVSAGYFLSEPETRVGAQRAKIGVKQMLPWFGTISARENYATSMAETEYVEITIAKRKLALSVAETYYKLYEIRTKQEVLKENIPLLETYERLALTSIEVGKASAVDVLRLQIRQNELAQEKEVLTQQAIGIQAAFNKLLNRDYDVSVETVSSLPLPKEDIMLSFNALSLNPELLKYDKLYTSVTQSELLNQRESAPTIGFGVDYLAVSKRTDMNPFENGKDILMPMLSVSIPIFNNKYKSVSRQNELRQQEITTQKEQRLNVLESAFAKAISQRNQARIKFNTQAKNLKQAKDAEEILIKNYETGSINFNDVLDIQELQLKFQMNQIESVQTYYVQQSIINYLIK</sequence>
<evidence type="ECO:0000256" key="5">
    <source>
        <dbReference type="ARBA" id="ARBA00022692"/>
    </source>
</evidence>
<organism evidence="9 10">
    <name type="scientific">Mesonia profundi</name>
    <dbReference type="NCBI Taxonomy" id="3070998"/>
    <lineage>
        <taxon>Bacteria</taxon>
        <taxon>Pseudomonadati</taxon>
        <taxon>Bacteroidota</taxon>
        <taxon>Flavobacteriia</taxon>
        <taxon>Flavobacteriales</taxon>
        <taxon>Flavobacteriaceae</taxon>
        <taxon>Mesonia</taxon>
    </lineage>
</organism>
<dbReference type="PANTHER" id="PTHR30026:SF20">
    <property type="entry name" value="OUTER MEMBRANE PROTEIN TOLC"/>
    <property type="match status" value="1"/>
</dbReference>
<dbReference type="Pfam" id="PF02321">
    <property type="entry name" value="OEP"/>
    <property type="match status" value="1"/>
</dbReference>
<evidence type="ECO:0000256" key="2">
    <source>
        <dbReference type="ARBA" id="ARBA00007613"/>
    </source>
</evidence>
<keyword evidence="5" id="KW-0812">Transmembrane</keyword>
<comment type="caution">
    <text evidence="9">The sequence shown here is derived from an EMBL/GenBank/DDBJ whole genome shotgun (WGS) entry which is preliminary data.</text>
</comment>
<evidence type="ECO:0000256" key="8">
    <source>
        <dbReference type="SAM" id="SignalP"/>
    </source>
</evidence>
<dbReference type="InterPro" id="IPR051906">
    <property type="entry name" value="TolC-like"/>
</dbReference>
<evidence type="ECO:0000256" key="7">
    <source>
        <dbReference type="ARBA" id="ARBA00023237"/>
    </source>
</evidence>
<evidence type="ECO:0000256" key="6">
    <source>
        <dbReference type="ARBA" id="ARBA00023136"/>
    </source>
</evidence>
<dbReference type="RefSeq" id="WP_308865290.1">
    <property type="nucleotide sequence ID" value="NZ_JAVHUL010000037.1"/>
</dbReference>
<dbReference type="SUPFAM" id="SSF56954">
    <property type="entry name" value="Outer membrane efflux proteins (OEP)"/>
    <property type="match status" value="1"/>
</dbReference>
<feature type="chain" id="PRO_5045881703" evidence="8">
    <location>
        <begin position="28"/>
        <end position="413"/>
    </location>
</feature>
<accession>A0ABU1A5I8</accession>
<dbReference type="PANTHER" id="PTHR30026">
    <property type="entry name" value="OUTER MEMBRANE PROTEIN TOLC"/>
    <property type="match status" value="1"/>
</dbReference>
<protein>
    <submittedName>
        <fullName evidence="9">TolC family protein</fullName>
    </submittedName>
</protein>
<dbReference type="Proteomes" id="UP001230915">
    <property type="component" value="Unassembled WGS sequence"/>
</dbReference>
<feature type="signal peptide" evidence="8">
    <location>
        <begin position="1"/>
        <end position="27"/>
    </location>
</feature>
<name>A0ABU1A5I8_9FLAO</name>
<keyword evidence="6" id="KW-0472">Membrane</keyword>
<keyword evidence="4" id="KW-1134">Transmembrane beta strand</keyword>
<evidence type="ECO:0000313" key="9">
    <source>
        <dbReference type="EMBL" id="MDQ7918298.1"/>
    </source>
</evidence>
<gene>
    <name evidence="9" type="ORF">RBU60_11995</name>
</gene>
<evidence type="ECO:0000256" key="4">
    <source>
        <dbReference type="ARBA" id="ARBA00022452"/>
    </source>
</evidence>
<dbReference type="InterPro" id="IPR003423">
    <property type="entry name" value="OMP_efflux"/>
</dbReference>
<keyword evidence="7" id="KW-0998">Cell outer membrane</keyword>
<evidence type="ECO:0000313" key="10">
    <source>
        <dbReference type="Proteomes" id="UP001230915"/>
    </source>
</evidence>
<evidence type="ECO:0000256" key="3">
    <source>
        <dbReference type="ARBA" id="ARBA00022448"/>
    </source>
</evidence>
<keyword evidence="10" id="KW-1185">Reference proteome</keyword>
<comment type="subcellular location">
    <subcellularLocation>
        <location evidence="1">Cell outer membrane</location>
    </subcellularLocation>
</comment>
<comment type="similarity">
    <text evidence="2">Belongs to the outer membrane factor (OMF) (TC 1.B.17) family.</text>
</comment>
<keyword evidence="8" id="KW-0732">Signal</keyword>
<dbReference type="EMBL" id="JAVHUL010000037">
    <property type="protein sequence ID" value="MDQ7918298.1"/>
    <property type="molecule type" value="Genomic_DNA"/>
</dbReference>
<reference evidence="9 10" key="1">
    <citation type="submission" date="2023-08" db="EMBL/GenBank/DDBJ databases">
        <title>Mesonia sp. MT50, isolated from deep-sea sediment of the Mariana Trench.</title>
        <authorList>
            <person name="Fu H."/>
        </authorList>
    </citation>
    <scope>NUCLEOTIDE SEQUENCE [LARGE SCALE GENOMIC DNA]</scope>
    <source>
        <strain evidence="9 10">MT50</strain>
    </source>
</reference>
<dbReference type="Gene3D" id="1.20.1600.10">
    <property type="entry name" value="Outer membrane efflux proteins (OEP)"/>
    <property type="match status" value="1"/>
</dbReference>
<proteinExistence type="inferred from homology"/>
<keyword evidence="3" id="KW-0813">Transport</keyword>
<evidence type="ECO:0000256" key="1">
    <source>
        <dbReference type="ARBA" id="ARBA00004442"/>
    </source>
</evidence>